<accession>A0A1X2IKY6</accession>
<evidence type="ECO:0000256" key="1">
    <source>
        <dbReference type="SAM" id="MobiDB-lite"/>
    </source>
</evidence>
<keyword evidence="3" id="KW-1185">Reference proteome</keyword>
<evidence type="ECO:0000313" key="3">
    <source>
        <dbReference type="Proteomes" id="UP000193560"/>
    </source>
</evidence>
<sequence>MDDHWCTNCDKAISAFSNSLYCSEECLRADALNHHPLLGYTYNDLKDFPRSSPTLSSSSSSPSQSPILSFALPSPQTSPNHHTKSSTMIPWHHKLSPPHFELEPNLVTPPPSPIQYHPHPQKRNTLFFI</sequence>
<organism evidence="2 3">
    <name type="scientific">Absidia repens</name>
    <dbReference type="NCBI Taxonomy" id="90262"/>
    <lineage>
        <taxon>Eukaryota</taxon>
        <taxon>Fungi</taxon>
        <taxon>Fungi incertae sedis</taxon>
        <taxon>Mucoromycota</taxon>
        <taxon>Mucoromycotina</taxon>
        <taxon>Mucoromycetes</taxon>
        <taxon>Mucorales</taxon>
        <taxon>Cunninghamellaceae</taxon>
        <taxon>Absidia</taxon>
    </lineage>
</organism>
<dbReference type="OrthoDB" id="2384637at2759"/>
<reference evidence="2 3" key="1">
    <citation type="submission" date="2016-07" db="EMBL/GenBank/DDBJ databases">
        <title>Pervasive Adenine N6-methylation of Active Genes in Fungi.</title>
        <authorList>
            <consortium name="DOE Joint Genome Institute"/>
            <person name="Mondo S.J."/>
            <person name="Dannebaum R.O."/>
            <person name="Kuo R.C."/>
            <person name="Labutti K."/>
            <person name="Haridas S."/>
            <person name="Kuo A."/>
            <person name="Salamov A."/>
            <person name="Ahrendt S.R."/>
            <person name="Lipzen A."/>
            <person name="Sullivan W."/>
            <person name="Andreopoulos W.B."/>
            <person name="Clum A."/>
            <person name="Lindquist E."/>
            <person name="Daum C."/>
            <person name="Ramamoorthy G.K."/>
            <person name="Gryganskyi A."/>
            <person name="Culley D."/>
            <person name="Magnuson J.K."/>
            <person name="James T.Y."/>
            <person name="O'Malley M.A."/>
            <person name="Stajich J.E."/>
            <person name="Spatafora J.W."/>
            <person name="Visel A."/>
            <person name="Grigoriev I.V."/>
        </authorList>
    </citation>
    <scope>NUCLEOTIDE SEQUENCE [LARGE SCALE GENOMIC DNA]</scope>
    <source>
        <strain evidence="2 3">NRRL 1336</strain>
    </source>
</reference>
<feature type="compositionally biased region" description="Polar residues" evidence="1">
    <location>
        <begin position="74"/>
        <end position="88"/>
    </location>
</feature>
<feature type="compositionally biased region" description="Low complexity" evidence="1">
    <location>
        <begin position="50"/>
        <end position="69"/>
    </location>
</feature>
<feature type="region of interest" description="Disordered" evidence="1">
    <location>
        <begin position="50"/>
        <end position="96"/>
    </location>
</feature>
<proteinExistence type="predicted"/>
<dbReference type="Pfam" id="PF12855">
    <property type="entry name" value="Ecl1"/>
    <property type="match status" value="1"/>
</dbReference>
<gene>
    <name evidence="2" type="ORF">BCR42DRAFT_410849</name>
</gene>
<comment type="caution">
    <text evidence="2">The sequence shown here is derived from an EMBL/GenBank/DDBJ whole genome shotgun (WGS) entry which is preliminary data.</text>
</comment>
<dbReference type="AlphaFoldDB" id="A0A1X2IKY6"/>
<dbReference type="InterPro" id="IPR024368">
    <property type="entry name" value="Ecl1/2/3"/>
</dbReference>
<dbReference type="EMBL" id="MCGE01000008">
    <property type="protein sequence ID" value="ORZ18443.1"/>
    <property type="molecule type" value="Genomic_DNA"/>
</dbReference>
<evidence type="ECO:0000313" key="2">
    <source>
        <dbReference type="EMBL" id="ORZ18443.1"/>
    </source>
</evidence>
<protein>
    <submittedName>
        <fullName evidence="2">Uncharacterized protein</fullName>
    </submittedName>
</protein>
<dbReference type="Proteomes" id="UP000193560">
    <property type="component" value="Unassembled WGS sequence"/>
</dbReference>
<name>A0A1X2IKY6_9FUNG</name>